<keyword evidence="3" id="KW-0255">Endonuclease</keyword>
<keyword evidence="4" id="KW-0378">Hydrolase</keyword>
<proteinExistence type="predicted"/>
<keyword evidence="1" id="KW-0540">Nuclease</keyword>
<dbReference type="CDD" id="cd10981">
    <property type="entry name" value="ZnPC_S1P1"/>
    <property type="match status" value="1"/>
</dbReference>
<evidence type="ECO:0000313" key="7">
    <source>
        <dbReference type="EMBL" id="MCH5596991.1"/>
    </source>
</evidence>
<keyword evidence="8" id="KW-1185">Reference proteome</keyword>
<dbReference type="Pfam" id="PF02265">
    <property type="entry name" value="S1-P1_nuclease"/>
    <property type="match status" value="1"/>
</dbReference>
<evidence type="ECO:0000256" key="1">
    <source>
        <dbReference type="ARBA" id="ARBA00022722"/>
    </source>
</evidence>
<dbReference type="RefSeq" id="WP_240826403.1">
    <property type="nucleotide sequence ID" value="NZ_JAKWBL010000001.1"/>
</dbReference>
<organism evidence="7 8">
    <name type="scientific">Niabella ginsengisoli</name>
    <dbReference type="NCBI Taxonomy" id="522298"/>
    <lineage>
        <taxon>Bacteria</taxon>
        <taxon>Pseudomonadati</taxon>
        <taxon>Bacteroidota</taxon>
        <taxon>Chitinophagia</taxon>
        <taxon>Chitinophagales</taxon>
        <taxon>Chitinophagaceae</taxon>
        <taxon>Niabella</taxon>
    </lineage>
</organism>
<dbReference type="InterPro" id="IPR003154">
    <property type="entry name" value="S1/P1nuclease"/>
</dbReference>
<gene>
    <name evidence="7" type="ORF">MKP09_03175</name>
</gene>
<dbReference type="Proteomes" id="UP001202248">
    <property type="component" value="Unassembled WGS sequence"/>
</dbReference>
<protein>
    <submittedName>
        <fullName evidence="7">Zinc dependent phospholipase C family protein</fullName>
    </submittedName>
</protein>
<evidence type="ECO:0000256" key="4">
    <source>
        <dbReference type="ARBA" id="ARBA00022801"/>
    </source>
</evidence>
<evidence type="ECO:0000256" key="5">
    <source>
        <dbReference type="ARBA" id="ARBA00023157"/>
    </source>
</evidence>
<dbReference type="SUPFAM" id="SSF48537">
    <property type="entry name" value="Phospholipase C/P1 nuclease"/>
    <property type="match status" value="1"/>
</dbReference>
<evidence type="ECO:0000256" key="2">
    <source>
        <dbReference type="ARBA" id="ARBA00022723"/>
    </source>
</evidence>
<evidence type="ECO:0000256" key="3">
    <source>
        <dbReference type="ARBA" id="ARBA00022759"/>
    </source>
</evidence>
<evidence type="ECO:0000256" key="6">
    <source>
        <dbReference type="ARBA" id="ARBA00023180"/>
    </source>
</evidence>
<keyword evidence="6" id="KW-0325">Glycoprotein</keyword>
<dbReference type="Gene3D" id="1.10.575.10">
    <property type="entry name" value="P1 Nuclease"/>
    <property type="match status" value="1"/>
</dbReference>
<name>A0ABS9SF91_9BACT</name>
<dbReference type="InterPro" id="IPR008947">
    <property type="entry name" value="PLipase_C/P1_nuclease_dom_sf"/>
</dbReference>
<keyword evidence="5" id="KW-1015">Disulfide bond</keyword>
<evidence type="ECO:0000313" key="8">
    <source>
        <dbReference type="Proteomes" id="UP001202248"/>
    </source>
</evidence>
<keyword evidence="2" id="KW-0479">Metal-binding</keyword>
<sequence length="329" mass="38161">MNRKNVSLFTVLILAIILCSSWGFLVHRTIAQLAIYELPKPMQAFFFTNKDSLVYGAPRPDLRRTKDESEGSKHYMDMEAFGSDAFEVVPHDFKPAVEKYTLDTLQKYGTLPYVVIEYLDKLTEAFRSKSADSIVFYAADLSHYVADAHVPLHTSINYDGQLTGQNGIHDLWETTVPEVEIMNYHLSSRHKAKYLQSPSDEIWKIIEHTFSLLPEMFEKEKEVSKNFTDATKYRWEVRWGKNRRFYTSEFAKQYSKALQSSINDQLIASSDALADFWYTAWVNAGKPDLNKLLSKKYNKQAFKAEQKAFRKNQLIKKKLLISTQKMTKD</sequence>
<dbReference type="EMBL" id="JAKWBL010000001">
    <property type="protein sequence ID" value="MCH5596991.1"/>
    <property type="molecule type" value="Genomic_DNA"/>
</dbReference>
<reference evidence="7 8" key="1">
    <citation type="submission" date="2022-02" db="EMBL/GenBank/DDBJ databases">
        <authorList>
            <person name="Min J."/>
        </authorList>
    </citation>
    <scope>NUCLEOTIDE SEQUENCE [LARGE SCALE GENOMIC DNA]</scope>
    <source>
        <strain evidence="7 8">GR10-1</strain>
    </source>
</reference>
<accession>A0ABS9SF91</accession>
<comment type="caution">
    <text evidence="7">The sequence shown here is derived from an EMBL/GenBank/DDBJ whole genome shotgun (WGS) entry which is preliminary data.</text>
</comment>